<dbReference type="STRING" id="454194.PYK22_02037"/>
<protein>
    <submittedName>
        <fullName evidence="7">P pilus assembly/Cpx signaling pathway, periplasmic inhibitor/zinc-resistance associated protein</fullName>
    </submittedName>
</protein>
<accession>A0A0B6WXP1</accession>
<evidence type="ECO:0000256" key="3">
    <source>
        <dbReference type="ARBA" id="ARBA00022729"/>
    </source>
</evidence>
<dbReference type="PANTHER" id="PTHR38102">
    <property type="entry name" value="PERIPLASMIC CHAPERONE SPY"/>
    <property type="match status" value="1"/>
</dbReference>
<feature type="chain" id="PRO_5002110902" evidence="6">
    <location>
        <begin position="22"/>
        <end position="158"/>
    </location>
</feature>
<proteinExistence type="inferred from homology"/>
<dbReference type="Gene3D" id="1.20.120.1490">
    <property type="match status" value="1"/>
</dbReference>
<evidence type="ECO:0000256" key="5">
    <source>
        <dbReference type="SAM" id="MobiDB-lite"/>
    </source>
</evidence>
<evidence type="ECO:0000256" key="4">
    <source>
        <dbReference type="ARBA" id="ARBA00022764"/>
    </source>
</evidence>
<gene>
    <name evidence="7" type="ORF">PYK22_02037</name>
</gene>
<feature type="signal peptide" evidence="6">
    <location>
        <begin position="1"/>
        <end position="21"/>
    </location>
</feature>
<keyword evidence="3 6" id="KW-0732">Signal</keyword>
<evidence type="ECO:0000313" key="7">
    <source>
        <dbReference type="EMBL" id="CDM66028.1"/>
    </source>
</evidence>
<dbReference type="InterPro" id="IPR052211">
    <property type="entry name" value="Cpx_auxiliary_protein"/>
</dbReference>
<dbReference type="GO" id="GO:0030288">
    <property type="term" value="C:outer membrane-bounded periplasmic space"/>
    <property type="evidence" value="ECO:0007669"/>
    <property type="project" value="TreeGrafter"/>
</dbReference>
<dbReference type="Proteomes" id="UP000031518">
    <property type="component" value="Unassembled WGS sequence"/>
</dbReference>
<dbReference type="OrthoDB" id="531812at2"/>
<feature type="region of interest" description="Disordered" evidence="5">
    <location>
        <begin position="137"/>
        <end position="158"/>
    </location>
</feature>
<organism evidence="7 8">
    <name type="scientific">Pyrinomonas methylaliphatogenes</name>
    <dbReference type="NCBI Taxonomy" id="454194"/>
    <lineage>
        <taxon>Bacteria</taxon>
        <taxon>Pseudomonadati</taxon>
        <taxon>Acidobacteriota</taxon>
        <taxon>Blastocatellia</taxon>
        <taxon>Blastocatellales</taxon>
        <taxon>Pyrinomonadaceae</taxon>
        <taxon>Pyrinomonas</taxon>
    </lineage>
</organism>
<evidence type="ECO:0000313" key="8">
    <source>
        <dbReference type="Proteomes" id="UP000031518"/>
    </source>
</evidence>
<dbReference type="EMBL" id="CBXV010000007">
    <property type="protein sequence ID" value="CDM66028.1"/>
    <property type="molecule type" value="Genomic_DNA"/>
</dbReference>
<dbReference type="RefSeq" id="WP_041976861.1">
    <property type="nucleotide sequence ID" value="NZ_CBXV010000007.1"/>
</dbReference>
<comment type="subcellular location">
    <subcellularLocation>
        <location evidence="1">Periplasm</location>
    </subcellularLocation>
</comment>
<dbReference type="Pfam" id="PF07813">
    <property type="entry name" value="LTXXQ"/>
    <property type="match status" value="1"/>
</dbReference>
<sequence precursor="true">MRRAIGITLGLLVFFASVAMAQQTTPPSGAQPRWGKMVPHRMGGGVIDMRLLRQLNLTEQQHQQIRTIMQNYAASTKPQRDELRQLFEQRRTNGSLTADQQARVEQLRAALDASAQQMRADILNVLTPEQRTQFEQLEQQAKAKREEWRKKRSNAPSN</sequence>
<dbReference type="AlphaFoldDB" id="A0A0B6WXP1"/>
<evidence type="ECO:0000256" key="2">
    <source>
        <dbReference type="ARBA" id="ARBA00008441"/>
    </source>
</evidence>
<keyword evidence="4" id="KW-0574">Periplasm</keyword>
<reference evidence="7 8" key="1">
    <citation type="submission" date="2013-12" db="EMBL/GenBank/DDBJ databases">
        <authorList>
            <person name="Stott M."/>
        </authorList>
    </citation>
    <scope>NUCLEOTIDE SEQUENCE [LARGE SCALE GENOMIC DNA]</scope>
    <source>
        <strain evidence="7 8">K22</strain>
    </source>
</reference>
<dbReference type="InterPro" id="IPR012899">
    <property type="entry name" value="LTXXQ"/>
</dbReference>
<evidence type="ECO:0000256" key="6">
    <source>
        <dbReference type="SAM" id="SignalP"/>
    </source>
</evidence>
<evidence type="ECO:0000256" key="1">
    <source>
        <dbReference type="ARBA" id="ARBA00004418"/>
    </source>
</evidence>
<keyword evidence="8" id="KW-1185">Reference proteome</keyword>
<dbReference type="PANTHER" id="PTHR38102:SF1">
    <property type="entry name" value="PERIPLASMIC CHAPERONE SPY"/>
    <property type="match status" value="1"/>
</dbReference>
<comment type="similarity">
    <text evidence="2">Belongs to the CpxP/Spy family.</text>
</comment>
<name>A0A0B6WXP1_9BACT</name>
<reference evidence="7 8" key="2">
    <citation type="submission" date="2015-01" db="EMBL/GenBank/DDBJ databases">
        <title>Complete genome sequence of Pyrinomonas methylaliphatogenes type strain K22T.</title>
        <authorList>
            <person name="Lee K.C.Y."/>
            <person name="Power J.F."/>
            <person name="Dunfield P.F."/>
            <person name="Morgan X.C."/>
            <person name="Huttenhower C."/>
            <person name="Stott M.B."/>
        </authorList>
    </citation>
    <scope>NUCLEOTIDE SEQUENCE [LARGE SCALE GENOMIC DNA]</scope>
    <source>
        <strain evidence="7 8">K22</strain>
    </source>
</reference>
<dbReference type="GO" id="GO:0051082">
    <property type="term" value="F:unfolded protein binding"/>
    <property type="evidence" value="ECO:0007669"/>
    <property type="project" value="TreeGrafter"/>
</dbReference>